<dbReference type="Gene3D" id="3.30.420.130">
    <property type="entry name" value="Dinitrogenase iron-molybdenum cofactor biosynthesis domain"/>
    <property type="match status" value="1"/>
</dbReference>
<evidence type="ECO:0000313" key="1">
    <source>
        <dbReference type="EMBL" id="AYV22643.1"/>
    </source>
</evidence>
<dbReference type="EMBL" id="CP033577">
    <property type="protein sequence ID" value="AYV22643.1"/>
    <property type="molecule type" value="Genomic_DNA"/>
</dbReference>
<reference evidence="1 2" key="1">
    <citation type="submission" date="2018-11" db="EMBL/GenBank/DDBJ databases">
        <title>Complete Genome Sequence of Vbrio mediterranei 117-T6: a Potential Pathogen Bacteria Isolated from the Conchocelis of Pyropia.</title>
        <authorList>
            <person name="Liu Q."/>
        </authorList>
    </citation>
    <scope>NUCLEOTIDE SEQUENCE [LARGE SCALE GENOMIC DNA]</scope>
    <source>
        <strain evidence="1 2">117-T6</strain>
    </source>
</reference>
<protein>
    <submittedName>
        <fullName evidence="1">Uncharacterized protein</fullName>
    </submittedName>
</protein>
<dbReference type="InterPro" id="IPR036105">
    <property type="entry name" value="DiNase_FeMo-co_biosyn_sf"/>
</dbReference>
<organism evidence="1 2">
    <name type="scientific">Vibrio mediterranei</name>
    <dbReference type="NCBI Taxonomy" id="689"/>
    <lineage>
        <taxon>Bacteria</taxon>
        <taxon>Pseudomonadati</taxon>
        <taxon>Pseudomonadota</taxon>
        <taxon>Gammaproteobacteria</taxon>
        <taxon>Vibrionales</taxon>
        <taxon>Vibrionaceae</taxon>
        <taxon>Vibrio</taxon>
    </lineage>
</organism>
<dbReference type="Proteomes" id="UP000279760">
    <property type="component" value="Chromosome 1"/>
</dbReference>
<gene>
    <name evidence="1" type="ORF">ECB94_15920</name>
</gene>
<dbReference type="Pfam" id="PF02579">
    <property type="entry name" value="Nitro_FeMo-Co"/>
    <property type="match status" value="1"/>
</dbReference>
<accession>A0A3G4VCV3</accession>
<dbReference type="RefSeq" id="WP_124940989.1">
    <property type="nucleotide sequence ID" value="NZ_CP033577.1"/>
</dbReference>
<evidence type="ECO:0000313" key="2">
    <source>
        <dbReference type="Proteomes" id="UP000279760"/>
    </source>
</evidence>
<dbReference type="AlphaFoldDB" id="A0A3G4VCV3"/>
<name>A0A3G4VCV3_9VIBR</name>
<dbReference type="SUPFAM" id="SSF53146">
    <property type="entry name" value="Nitrogenase accessory factor-like"/>
    <property type="match status" value="1"/>
</dbReference>
<dbReference type="InterPro" id="IPR003731">
    <property type="entry name" value="Di-Nase_FeMo-co_biosynth"/>
</dbReference>
<sequence>MIVAIPFNNDSISSHFAKAPQILLVDTSKNSQHRLTLPDVSNGGCGNKKHWLDIIKQYDVETVVVRNIGKKMLGALFNSGVNVRSAPVRTHIDDIDFDTLNKVESLDYGRVNKPKHNTCCSGHEPKRNKLAPSTVHHIRMNLKSIK</sequence>
<dbReference type="GeneID" id="64085782"/>
<proteinExistence type="predicted"/>